<name>K9VR65_9CYAN</name>
<dbReference type="KEGG" id="oni:Osc7112_6282"/>
<keyword evidence="2" id="KW-1185">Reference proteome</keyword>
<reference evidence="1 2" key="1">
    <citation type="submission" date="2012-05" db="EMBL/GenBank/DDBJ databases">
        <title>Finished plasmid 1 of genome of Oscillatoria sp. PCC 7112.</title>
        <authorList>
            <consortium name="US DOE Joint Genome Institute"/>
            <person name="Gugger M."/>
            <person name="Coursin T."/>
            <person name="Rippka R."/>
            <person name="Tandeau De Marsac N."/>
            <person name="Huntemann M."/>
            <person name="Wei C.-L."/>
            <person name="Han J."/>
            <person name="Detter J.C."/>
            <person name="Han C."/>
            <person name="Tapia R."/>
            <person name="Davenport K."/>
            <person name="Daligault H."/>
            <person name="Erkkila T."/>
            <person name="Gu W."/>
            <person name="Munk A.C.C."/>
            <person name="Teshima H."/>
            <person name="Xu Y."/>
            <person name="Chain P."/>
            <person name="Chen A."/>
            <person name="Krypides N."/>
            <person name="Mavromatis K."/>
            <person name="Markowitz V."/>
            <person name="Szeto E."/>
            <person name="Ivanova N."/>
            <person name="Mikhailova N."/>
            <person name="Ovchinnikova G."/>
            <person name="Pagani I."/>
            <person name="Pati A."/>
            <person name="Goodwin L."/>
            <person name="Peters L."/>
            <person name="Pitluck S."/>
            <person name="Woyke T."/>
            <person name="Kerfeld C."/>
        </authorList>
    </citation>
    <scope>NUCLEOTIDE SEQUENCE [LARGE SCALE GENOMIC DNA]</scope>
    <source>
        <strain evidence="1 2">PCC 7112</strain>
        <plasmid evidence="1 2">pOSC7112.01</plasmid>
    </source>
</reference>
<dbReference type="RefSeq" id="WP_015211626.1">
    <property type="nucleotide sequence ID" value="NC_019763.1"/>
</dbReference>
<dbReference type="Proteomes" id="UP000010478">
    <property type="component" value="Plasmid pOSC7112.01"/>
</dbReference>
<organism evidence="1 2">
    <name type="scientific">Phormidium nigroviride PCC 7112</name>
    <dbReference type="NCBI Taxonomy" id="179408"/>
    <lineage>
        <taxon>Bacteria</taxon>
        <taxon>Bacillati</taxon>
        <taxon>Cyanobacteriota</taxon>
        <taxon>Cyanophyceae</taxon>
        <taxon>Oscillatoriophycideae</taxon>
        <taxon>Oscillatoriales</taxon>
        <taxon>Oscillatoriaceae</taxon>
        <taxon>Phormidium</taxon>
    </lineage>
</organism>
<dbReference type="EMBL" id="CP003615">
    <property type="protein sequence ID" value="AFZ10451.1"/>
    <property type="molecule type" value="Genomic_DNA"/>
</dbReference>
<dbReference type="AlphaFoldDB" id="K9VR65"/>
<geneLocation type="plasmid" evidence="1 2">
    <name>pOSC7112.01</name>
</geneLocation>
<proteinExistence type="predicted"/>
<protein>
    <submittedName>
        <fullName evidence="1">Uncharacterized protein</fullName>
    </submittedName>
</protein>
<keyword evidence="1" id="KW-0614">Plasmid</keyword>
<accession>K9VR65</accession>
<dbReference type="HOGENOM" id="CLU_1466937_0_0_3"/>
<evidence type="ECO:0000313" key="2">
    <source>
        <dbReference type="Proteomes" id="UP000010478"/>
    </source>
</evidence>
<evidence type="ECO:0000313" key="1">
    <source>
        <dbReference type="EMBL" id="AFZ10451.1"/>
    </source>
</evidence>
<gene>
    <name evidence="1" type="ORF">Osc7112_6282</name>
</gene>
<sequence length="191" mass="22577">MLTVMPQTHTLSNRSRLSPPSKYQTLLDCFLADFQKSLNAFARAWNKYQPNDSLSNDRKQDLDWLESTLQEYKISIHTSTNSQAFWRGCKDGKHSRRTISDFHSPMVAQTLLKAIANPKATQIYELGFQVGWRYVRLKDYLLRIRKQRKLEESKQLQDYQQFLSFIRQKADSEDMDSFVSFGWRRERNPGK</sequence>